<evidence type="ECO:0000259" key="5">
    <source>
        <dbReference type="PROSITE" id="PS50983"/>
    </source>
</evidence>
<dbReference type="InterPro" id="IPR002491">
    <property type="entry name" value="ABC_transptr_periplasmic_BD"/>
</dbReference>
<dbReference type="Gene3D" id="3.40.50.1980">
    <property type="entry name" value="Nitrogenase molybdenum iron protein domain"/>
    <property type="match status" value="2"/>
</dbReference>
<reference evidence="6 7" key="1">
    <citation type="submission" date="2020-04" db="EMBL/GenBank/DDBJ databases">
        <authorList>
            <person name="Liu S."/>
        </authorList>
    </citation>
    <scope>NUCLEOTIDE SEQUENCE [LARGE SCALE GENOMIC DNA]</scope>
    <source>
        <strain evidence="6 7">CGMCC 1.15091</strain>
    </source>
</reference>
<keyword evidence="4" id="KW-0732">Signal</keyword>
<comment type="caution">
    <text evidence="6">The sequence shown here is derived from an EMBL/GenBank/DDBJ whole genome shotgun (WGS) entry which is preliminary data.</text>
</comment>
<evidence type="ECO:0000256" key="4">
    <source>
        <dbReference type="ARBA" id="ARBA00022729"/>
    </source>
</evidence>
<comment type="subcellular location">
    <subcellularLocation>
        <location evidence="1">Cell envelope</location>
    </subcellularLocation>
</comment>
<dbReference type="PANTHER" id="PTHR30532">
    <property type="entry name" value="IRON III DICITRATE-BINDING PERIPLASMIC PROTEIN"/>
    <property type="match status" value="1"/>
</dbReference>
<dbReference type="SUPFAM" id="SSF53807">
    <property type="entry name" value="Helical backbone' metal receptor"/>
    <property type="match status" value="1"/>
</dbReference>
<organism evidence="6 7">
    <name type="scientific">Arthrobacter deserti</name>
    <dbReference type="NCBI Taxonomy" id="1742687"/>
    <lineage>
        <taxon>Bacteria</taxon>
        <taxon>Bacillati</taxon>
        <taxon>Actinomycetota</taxon>
        <taxon>Actinomycetes</taxon>
        <taxon>Micrococcales</taxon>
        <taxon>Micrococcaceae</taxon>
        <taxon>Arthrobacter</taxon>
    </lineage>
</organism>
<comment type="similarity">
    <text evidence="2">Belongs to the bacterial solute-binding protein 8 family.</text>
</comment>
<evidence type="ECO:0000256" key="2">
    <source>
        <dbReference type="ARBA" id="ARBA00008814"/>
    </source>
</evidence>
<proteinExistence type="inferred from homology"/>
<protein>
    <submittedName>
        <fullName evidence="6">ABC transporter substrate-binding protein</fullName>
    </submittedName>
</protein>
<evidence type="ECO:0000256" key="1">
    <source>
        <dbReference type="ARBA" id="ARBA00004196"/>
    </source>
</evidence>
<gene>
    <name evidence="6" type="ORF">HER39_02030</name>
</gene>
<dbReference type="PANTHER" id="PTHR30532:SF24">
    <property type="entry name" value="FERRIC ENTEROBACTIN-BINDING PERIPLASMIC PROTEIN FEPB"/>
    <property type="match status" value="1"/>
</dbReference>
<sequence length="236" mass="25628">APKQYSEADGIAFDEIAALTPDVILASYSGLSQEDYDTLSKIAPVVAYPDTAWGTPWQDSTRMIGQALGKADEAEALVAETEKTIADKAAQYPQLQDKTFIYGNLEPDRGDGINIYLEEDNRPRFLTSLGMTMSPFVAEKGKESPEFYLPWSNERANELESDIFVTWVPDQKTKDAIREDPLLGQIPAVRTGALVADTDNTLTLSISAATPLSLPWALDKSLPLLGEAADAADAAK</sequence>
<evidence type="ECO:0000313" key="6">
    <source>
        <dbReference type="EMBL" id="NKX49378.1"/>
    </source>
</evidence>
<dbReference type="Proteomes" id="UP000523795">
    <property type="component" value="Unassembled WGS sequence"/>
</dbReference>
<dbReference type="Pfam" id="PF01497">
    <property type="entry name" value="Peripla_BP_2"/>
    <property type="match status" value="1"/>
</dbReference>
<accession>A0ABX1JJC9</accession>
<evidence type="ECO:0000313" key="7">
    <source>
        <dbReference type="Proteomes" id="UP000523795"/>
    </source>
</evidence>
<feature type="domain" description="Fe/B12 periplasmic-binding" evidence="5">
    <location>
        <begin position="1"/>
        <end position="229"/>
    </location>
</feature>
<keyword evidence="7" id="KW-1185">Reference proteome</keyword>
<dbReference type="InterPro" id="IPR051313">
    <property type="entry name" value="Bact_iron-sidero_bind"/>
</dbReference>
<dbReference type="EMBL" id="JAAZSR010000014">
    <property type="protein sequence ID" value="NKX49378.1"/>
    <property type="molecule type" value="Genomic_DNA"/>
</dbReference>
<name>A0ABX1JJC9_9MICC</name>
<feature type="non-terminal residue" evidence="6">
    <location>
        <position position="1"/>
    </location>
</feature>
<dbReference type="PROSITE" id="PS50983">
    <property type="entry name" value="FE_B12_PBP"/>
    <property type="match status" value="1"/>
</dbReference>
<evidence type="ECO:0000256" key="3">
    <source>
        <dbReference type="ARBA" id="ARBA00022448"/>
    </source>
</evidence>
<keyword evidence="3" id="KW-0813">Transport</keyword>